<dbReference type="Proteomes" id="UP001175211">
    <property type="component" value="Unassembled WGS sequence"/>
</dbReference>
<accession>A0AA39NB29</accession>
<evidence type="ECO:0000313" key="5">
    <source>
        <dbReference type="Proteomes" id="UP001175211"/>
    </source>
</evidence>
<name>A0AA39NB29_ARMTA</name>
<reference evidence="4" key="1">
    <citation type="submission" date="2023-06" db="EMBL/GenBank/DDBJ databases">
        <authorList>
            <consortium name="Lawrence Berkeley National Laboratory"/>
            <person name="Ahrendt S."/>
            <person name="Sahu N."/>
            <person name="Indic B."/>
            <person name="Wong-Bajracharya J."/>
            <person name="Merenyi Z."/>
            <person name="Ke H.-M."/>
            <person name="Monk M."/>
            <person name="Kocsube S."/>
            <person name="Drula E."/>
            <person name="Lipzen A."/>
            <person name="Balint B."/>
            <person name="Henrissat B."/>
            <person name="Andreopoulos B."/>
            <person name="Martin F.M."/>
            <person name="Harder C.B."/>
            <person name="Rigling D."/>
            <person name="Ford K.L."/>
            <person name="Foster G.D."/>
            <person name="Pangilinan J."/>
            <person name="Papanicolaou A."/>
            <person name="Barry K."/>
            <person name="LaButti K."/>
            <person name="Viragh M."/>
            <person name="Koriabine M."/>
            <person name="Yan M."/>
            <person name="Riley R."/>
            <person name="Champramary S."/>
            <person name="Plett K.L."/>
            <person name="Tsai I.J."/>
            <person name="Slot J."/>
            <person name="Sipos G."/>
            <person name="Plett J."/>
            <person name="Nagy L.G."/>
            <person name="Grigoriev I.V."/>
        </authorList>
    </citation>
    <scope>NUCLEOTIDE SEQUENCE</scope>
    <source>
        <strain evidence="4">CCBAS 213</strain>
    </source>
</reference>
<dbReference type="Gene3D" id="1.10.238.10">
    <property type="entry name" value="EF-hand"/>
    <property type="match status" value="2"/>
</dbReference>
<proteinExistence type="predicted"/>
<evidence type="ECO:0000259" key="3">
    <source>
        <dbReference type="PROSITE" id="PS50222"/>
    </source>
</evidence>
<dbReference type="FunFam" id="1.10.238.10:FF:000527">
    <property type="entry name" value="Calmodulin-3"/>
    <property type="match status" value="1"/>
</dbReference>
<dbReference type="Pfam" id="PF13499">
    <property type="entry name" value="EF-hand_7"/>
    <property type="match status" value="1"/>
</dbReference>
<protein>
    <submittedName>
        <fullName evidence="4">Calmodulin</fullName>
    </submittedName>
</protein>
<dbReference type="InterPro" id="IPR011992">
    <property type="entry name" value="EF-hand-dom_pair"/>
</dbReference>
<dbReference type="CDD" id="cd00051">
    <property type="entry name" value="EFh"/>
    <property type="match status" value="2"/>
</dbReference>
<keyword evidence="1" id="KW-0677">Repeat</keyword>
<dbReference type="GeneID" id="85355884"/>
<sequence>MENLSFEQINEFKGAFSMFDKDGDGIITSAELGTVMRSLGHTPTDAELQAIISQVDGDEDGTIDFQEFLGLMQRRVGGDWDAELKLAFKVLDKDSNGTITAQDLKQVMASLGGTVLFFSLCSLEPDANNAKGNA</sequence>
<comment type="caution">
    <text evidence="4">The sequence shown here is derived from an EMBL/GenBank/DDBJ whole genome shotgun (WGS) entry which is preliminary data.</text>
</comment>
<evidence type="ECO:0000256" key="1">
    <source>
        <dbReference type="ARBA" id="ARBA00022737"/>
    </source>
</evidence>
<feature type="domain" description="EF-hand" evidence="3">
    <location>
        <begin position="43"/>
        <end position="78"/>
    </location>
</feature>
<dbReference type="RefSeq" id="XP_060333973.1">
    <property type="nucleotide sequence ID" value="XM_060472336.1"/>
</dbReference>
<dbReference type="PANTHER" id="PTHR23048">
    <property type="entry name" value="MYOSIN LIGHT CHAIN 1, 3"/>
    <property type="match status" value="1"/>
</dbReference>
<dbReference type="GO" id="GO:0016460">
    <property type="term" value="C:myosin II complex"/>
    <property type="evidence" value="ECO:0007669"/>
    <property type="project" value="TreeGrafter"/>
</dbReference>
<dbReference type="SMART" id="SM00054">
    <property type="entry name" value="EFh"/>
    <property type="match status" value="3"/>
</dbReference>
<evidence type="ECO:0000313" key="4">
    <source>
        <dbReference type="EMBL" id="KAK0462361.1"/>
    </source>
</evidence>
<dbReference type="Pfam" id="PF13405">
    <property type="entry name" value="EF-hand_6"/>
    <property type="match status" value="1"/>
</dbReference>
<dbReference type="PRINTS" id="PR00450">
    <property type="entry name" value="RECOVERIN"/>
</dbReference>
<feature type="domain" description="EF-hand" evidence="3">
    <location>
        <begin position="7"/>
        <end position="42"/>
    </location>
</feature>
<feature type="domain" description="EF-hand" evidence="3">
    <location>
        <begin position="79"/>
        <end position="114"/>
    </location>
</feature>
<dbReference type="PANTHER" id="PTHR23048:SF0">
    <property type="entry name" value="CALMODULIN LIKE 3"/>
    <property type="match status" value="1"/>
</dbReference>
<dbReference type="InterPro" id="IPR018247">
    <property type="entry name" value="EF_Hand_1_Ca_BS"/>
</dbReference>
<keyword evidence="5" id="KW-1185">Reference proteome</keyword>
<dbReference type="AlphaFoldDB" id="A0AA39NB29"/>
<dbReference type="InterPro" id="IPR002048">
    <property type="entry name" value="EF_hand_dom"/>
</dbReference>
<keyword evidence="2" id="KW-0106">Calcium</keyword>
<dbReference type="GO" id="GO:0005509">
    <property type="term" value="F:calcium ion binding"/>
    <property type="evidence" value="ECO:0007669"/>
    <property type="project" value="InterPro"/>
</dbReference>
<evidence type="ECO:0000256" key="2">
    <source>
        <dbReference type="ARBA" id="ARBA00022837"/>
    </source>
</evidence>
<dbReference type="EMBL" id="JAUEPS010000009">
    <property type="protein sequence ID" value="KAK0462361.1"/>
    <property type="molecule type" value="Genomic_DNA"/>
</dbReference>
<organism evidence="4 5">
    <name type="scientific">Armillaria tabescens</name>
    <name type="common">Ringless honey mushroom</name>
    <name type="synonym">Agaricus tabescens</name>
    <dbReference type="NCBI Taxonomy" id="1929756"/>
    <lineage>
        <taxon>Eukaryota</taxon>
        <taxon>Fungi</taxon>
        <taxon>Dikarya</taxon>
        <taxon>Basidiomycota</taxon>
        <taxon>Agaricomycotina</taxon>
        <taxon>Agaricomycetes</taxon>
        <taxon>Agaricomycetidae</taxon>
        <taxon>Agaricales</taxon>
        <taxon>Marasmiineae</taxon>
        <taxon>Physalacriaceae</taxon>
        <taxon>Desarmillaria</taxon>
    </lineage>
</organism>
<dbReference type="PROSITE" id="PS00018">
    <property type="entry name" value="EF_HAND_1"/>
    <property type="match status" value="3"/>
</dbReference>
<dbReference type="PROSITE" id="PS50222">
    <property type="entry name" value="EF_HAND_2"/>
    <property type="match status" value="3"/>
</dbReference>
<gene>
    <name evidence="4" type="ORF">EV420DRAFT_1524228</name>
</gene>
<dbReference type="SUPFAM" id="SSF47473">
    <property type="entry name" value="EF-hand"/>
    <property type="match status" value="1"/>
</dbReference>
<dbReference type="InterPro" id="IPR050230">
    <property type="entry name" value="CALM/Myosin/TropC-like"/>
</dbReference>